<feature type="domain" description="Helicase ATP-binding" evidence="24">
    <location>
        <begin position="291"/>
        <end position="479"/>
    </location>
</feature>
<evidence type="ECO:0000259" key="25">
    <source>
        <dbReference type="PROSITE" id="PS51194"/>
    </source>
</evidence>
<dbReference type="GeneID" id="28725740"/>
<evidence type="ECO:0000256" key="5">
    <source>
        <dbReference type="ARBA" id="ARBA00022741"/>
    </source>
</evidence>
<evidence type="ECO:0000313" key="26">
    <source>
        <dbReference type="EMBL" id="AMD22390.1"/>
    </source>
</evidence>
<dbReference type="OrthoDB" id="413460at2759"/>
<evidence type="ECO:0000256" key="4">
    <source>
        <dbReference type="ARBA" id="ARBA00022499"/>
    </source>
</evidence>
<comment type="subcellular location">
    <subcellularLocation>
        <location evidence="1">Nucleus</location>
    </subcellularLocation>
</comment>
<accession>A0A0X8HVS6</accession>
<dbReference type="InterPro" id="IPR014001">
    <property type="entry name" value="Helicase_ATP-bd"/>
</dbReference>
<organism evidence="26 27">
    <name type="scientific">Eremothecium sinecaudum</name>
    <dbReference type="NCBI Taxonomy" id="45286"/>
    <lineage>
        <taxon>Eukaryota</taxon>
        <taxon>Fungi</taxon>
        <taxon>Dikarya</taxon>
        <taxon>Ascomycota</taxon>
        <taxon>Saccharomycotina</taxon>
        <taxon>Saccharomycetes</taxon>
        <taxon>Saccharomycetales</taxon>
        <taxon>Saccharomycetaceae</taxon>
        <taxon>Eremothecium</taxon>
    </lineage>
</organism>
<keyword evidence="6" id="KW-0227">DNA damage</keyword>
<reference evidence="26 27" key="1">
    <citation type="submission" date="2016-01" db="EMBL/GenBank/DDBJ databases">
        <title>Genome sequence of the yeast Holleya sinecauda.</title>
        <authorList>
            <person name="Dietrich F.S."/>
        </authorList>
    </citation>
    <scope>NUCLEOTIDE SEQUENCE [LARGE SCALE GENOMIC DNA]</scope>
    <source>
        <strain evidence="26 27">ATCC 58844</strain>
    </source>
</reference>
<dbReference type="InterPro" id="IPR038718">
    <property type="entry name" value="SNF2-like_sf"/>
</dbReference>
<evidence type="ECO:0000256" key="7">
    <source>
        <dbReference type="ARBA" id="ARBA00022801"/>
    </source>
</evidence>
<comment type="subunit">
    <text evidence="18">Interacts with RAD51 and DMC1.</text>
</comment>
<comment type="function">
    <text evidence="17">Involved in the recombinational repair of double-strand breaks (DSB) in DNA during mitosis and meiosis. Has DNA dependent ATPase activity. Promotes D-loop (displacement loop) formation with RAD51 recombinase. Modifies the topology of double-stranded DNA during the D-loop reaction to facilitate the invasion of the homologous duplex molecule by the initiating single-stranded DNA substrate. Required for adaptation from G2/M checkpoint arrest induced by a double strand break, by participating in monitoring the extent of single-stranded DNA produced by resection of DNA ends. This role is distinct from its roles in recombination. Promotes colocalization of RAD51 and DMC1 during meiotic recombination. Involved in crossover interference.</text>
</comment>
<evidence type="ECO:0000256" key="2">
    <source>
        <dbReference type="ARBA" id="ARBA00007025"/>
    </source>
</evidence>
<evidence type="ECO:0000256" key="23">
    <source>
        <dbReference type="SAM" id="MobiDB-lite"/>
    </source>
</evidence>
<evidence type="ECO:0000256" key="17">
    <source>
        <dbReference type="ARBA" id="ARBA00060154"/>
    </source>
</evidence>
<comment type="catalytic activity">
    <reaction evidence="16">
        <text>ATP + H2O = ADP + phosphate + H(+)</text>
        <dbReference type="Rhea" id="RHEA:13065"/>
        <dbReference type="ChEBI" id="CHEBI:15377"/>
        <dbReference type="ChEBI" id="CHEBI:15378"/>
        <dbReference type="ChEBI" id="CHEBI:30616"/>
        <dbReference type="ChEBI" id="CHEBI:43474"/>
        <dbReference type="ChEBI" id="CHEBI:456216"/>
        <dbReference type="EC" id="3.6.4.12"/>
    </reaction>
</comment>
<dbReference type="PANTHER" id="PTHR45629:SF7">
    <property type="entry name" value="DNA EXCISION REPAIR PROTEIN ERCC-6-RELATED"/>
    <property type="match status" value="1"/>
</dbReference>
<keyword evidence="11" id="KW-0238">DNA-binding</keyword>
<keyword evidence="12" id="KW-0233">DNA recombination</keyword>
<keyword evidence="9" id="KW-0067">ATP-binding</keyword>
<evidence type="ECO:0000256" key="12">
    <source>
        <dbReference type="ARBA" id="ARBA00023172"/>
    </source>
</evidence>
<evidence type="ECO:0000256" key="18">
    <source>
        <dbReference type="ARBA" id="ARBA00065350"/>
    </source>
</evidence>
<dbReference type="EC" id="3.6.4.12" evidence="3"/>
<dbReference type="SMART" id="SM00487">
    <property type="entry name" value="DEXDc"/>
    <property type="match status" value="1"/>
</dbReference>
<dbReference type="Proteomes" id="UP000243052">
    <property type="component" value="Chromosome vii"/>
</dbReference>
<dbReference type="FunFam" id="3.40.50.10810:FF:000058">
    <property type="entry name" value="RDH54p DNA-dependent ATPase"/>
    <property type="match status" value="1"/>
</dbReference>
<dbReference type="GO" id="GO:0005524">
    <property type="term" value="F:ATP binding"/>
    <property type="evidence" value="ECO:0007669"/>
    <property type="project" value="InterPro"/>
</dbReference>
<keyword evidence="13" id="KW-0234">DNA repair</keyword>
<dbReference type="GO" id="GO:0005634">
    <property type="term" value="C:nucleus"/>
    <property type="evidence" value="ECO:0007669"/>
    <property type="project" value="UniProtKB-SubCell"/>
</dbReference>
<keyword evidence="10" id="KW-0832">Ubl conjugation</keyword>
<dbReference type="PANTHER" id="PTHR45629">
    <property type="entry name" value="SNF2/RAD54 FAMILY MEMBER"/>
    <property type="match status" value="1"/>
</dbReference>
<protein>
    <recommendedName>
        <fullName evidence="19">DNA repair and recombination protein RDH54</fullName>
        <ecNumber evidence="3">3.6.4.12</ecNumber>
    </recommendedName>
    <alternativeName>
        <fullName evidence="22">RAD homolog 54</fullName>
    </alternativeName>
    <alternativeName>
        <fullName evidence="21">Recombination factor TID1</fullName>
    </alternativeName>
    <alternativeName>
        <fullName evidence="20">Two hybrid interaction with DMC1 protein 1</fullName>
    </alternativeName>
</protein>
<keyword evidence="7" id="KW-0378">Hydrolase</keyword>
<evidence type="ECO:0000256" key="19">
    <source>
        <dbReference type="ARBA" id="ARBA00072543"/>
    </source>
</evidence>
<dbReference type="Gene3D" id="3.40.50.10810">
    <property type="entry name" value="Tandem AAA-ATPase domain"/>
    <property type="match status" value="1"/>
</dbReference>
<comment type="similarity">
    <text evidence="2">Belongs to the SNF2/RAD54 helicase family.</text>
</comment>
<evidence type="ECO:0000256" key="21">
    <source>
        <dbReference type="ARBA" id="ARBA00077864"/>
    </source>
</evidence>
<dbReference type="CDD" id="cd18793">
    <property type="entry name" value="SF2_C_SNF"/>
    <property type="match status" value="1"/>
</dbReference>
<dbReference type="GO" id="GO:0003678">
    <property type="term" value="F:DNA helicase activity"/>
    <property type="evidence" value="ECO:0007669"/>
    <property type="project" value="UniProtKB-EC"/>
</dbReference>
<feature type="domain" description="Helicase C-terminal" evidence="25">
    <location>
        <begin position="626"/>
        <end position="785"/>
    </location>
</feature>
<dbReference type="EMBL" id="CP014247">
    <property type="protein sequence ID" value="AMD22390.1"/>
    <property type="molecule type" value="Genomic_DNA"/>
</dbReference>
<dbReference type="GO" id="GO:0007131">
    <property type="term" value="P:reciprocal meiotic recombination"/>
    <property type="evidence" value="ECO:0007669"/>
    <property type="project" value="TreeGrafter"/>
</dbReference>
<dbReference type="GO" id="GO:0003677">
    <property type="term" value="F:DNA binding"/>
    <property type="evidence" value="ECO:0007669"/>
    <property type="project" value="UniProtKB-KW"/>
</dbReference>
<keyword evidence="15" id="KW-0469">Meiosis</keyword>
<dbReference type="Pfam" id="PF00176">
    <property type="entry name" value="SNF2-rel_dom"/>
    <property type="match status" value="1"/>
</dbReference>
<dbReference type="InterPro" id="IPR001650">
    <property type="entry name" value="Helicase_C-like"/>
</dbReference>
<evidence type="ECO:0000256" key="13">
    <source>
        <dbReference type="ARBA" id="ARBA00023204"/>
    </source>
</evidence>
<evidence type="ECO:0000256" key="15">
    <source>
        <dbReference type="ARBA" id="ARBA00023254"/>
    </source>
</evidence>
<dbReference type="Gene3D" id="1.20.120.850">
    <property type="entry name" value="SWI2/SNF2 ATPases, N-terminal domain"/>
    <property type="match status" value="1"/>
</dbReference>
<evidence type="ECO:0000313" key="27">
    <source>
        <dbReference type="Proteomes" id="UP000243052"/>
    </source>
</evidence>
<evidence type="ECO:0000256" key="3">
    <source>
        <dbReference type="ARBA" id="ARBA00012551"/>
    </source>
</evidence>
<evidence type="ECO:0000256" key="10">
    <source>
        <dbReference type="ARBA" id="ARBA00022843"/>
    </source>
</evidence>
<dbReference type="InterPro" id="IPR049730">
    <property type="entry name" value="SNF2/RAD54-like_C"/>
</dbReference>
<dbReference type="SMART" id="SM00490">
    <property type="entry name" value="HELICc"/>
    <property type="match status" value="1"/>
</dbReference>
<evidence type="ECO:0000256" key="11">
    <source>
        <dbReference type="ARBA" id="ARBA00023125"/>
    </source>
</evidence>
<evidence type="ECO:0000256" key="1">
    <source>
        <dbReference type="ARBA" id="ARBA00004123"/>
    </source>
</evidence>
<keyword evidence="5" id="KW-0547">Nucleotide-binding</keyword>
<dbReference type="AlphaFoldDB" id="A0A0X8HVS6"/>
<dbReference type="Pfam" id="PF00271">
    <property type="entry name" value="Helicase_C"/>
    <property type="match status" value="1"/>
</dbReference>
<evidence type="ECO:0000256" key="14">
    <source>
        <dbReference type="ARBA" id="ARBA00023242"/>
    </source>
</evidence>
<keyword evidence="4" id="KW-1017">Isopeptide bond</keyword>
<evidence type="ECO:0000256" key="8">
    <source>
        <dbReference type="ARBA" id="ARBA00022806"/>
    </source>
</evidence>
<sequence length="906" mass="101799">MSINSTSQGYVNRPFKSCKIDAKVSVQDDETGRSTVNSGAGKCAPLPRTLKRSIPSGDPDRESKRSSGITKLFTLTYRKVSNKKKKTWDGDGYAAYPVGGNSITLYNELGKTIGSNLWHNNRDMFDILFSCGSLECQLDYEIIDPQEYEIALQIVKSSKSSNKFPQFKQSATSIKSAQKGPMNRMQLSKLFTPTTSTKFKPVIKAPAAATSLTRTIISKAGMRFQPAFDKTMINNPLVMNMAMDDEVEVIVDPLLSKALRPHQRSGVKFMYDCIRGLAHPEEDDDNKALILDQDSDIRGCLLADEMGLGKTFMTITLIWTLLKQNPKPSTGAFSQNGVALQGVCHKVIVVCPVTLIGNWKKEFIKWLPLNKIGLLTLSNSNTPDKDRSDVRNFLRVQRTYQVLIIGYEKLLTVASELEKGKNKLDLLVCDEGHRLKNSSSKILKCLSDLEIQRKVILTGTPIQNDLIEFYTIINFINPGILGSISTFKREYINPITRARDVKTKFNELIRAQGESKSQDLIEITKKFILRRTSSIISNYLPPKMDLVIFCRPTELQLDAFHKILSGDHLNFQQLGFNSSLGLITLLKKICNSPNLITGDLYFQNNFKDQNSLTNISRSVNSGKLMVLISLLEHIQSDCDGEKVIIISNYTQTLDIIQGLLISQNMTFVRLDGSTPSKERDSLVNIFNKSPSVFGFLLSAKSGGVGLNLIGASRLILFDNDWNPSVDLQAMSRIHRDGQKKPCYIYRLVTTGCIDEKIFQRQLMKNNLSRKFLDDHSNQTSKDDLFERDELRDLFTIHTSTRSNTHELICSCEGLGKKFDEDDIIEEESSLKLTDGWMNANEVGAILENVAREEKESKETLMKKCLVGYKHIDPSKTGDIIDPIIGKVHLKLPDVITFAFVKTDRNK</sequence>
<evidence type="ECO:0000256" key="9">
    <source>
        <dbReference type="ARBA" id="ARBA00022840"/>
    </source>
</evidence>
<evidence type="ECO:0000256" key="20">
    <source>
        <dbReference type="ARBA" id="ARBA00076096"/>
    </source>
</evidence>
<keyword evidence="8" id="KW-0347">Helicase</keyword>
<dbReference type="PROSITE" id="PS51194">
    <property type="entry name" value="HELICASE_CTER"/>
    <property type="match status" value="1"/>
</dbReference>
<evidence type="ECO:0000256" key="6">
    <source>
        <dbReference type="ARBA" id="ARBA00022763"/>
    </source>
</evidence>
<dbReference type="PROSITE" id="PS51192">
    <property type="entry name" value="HELICASE_ATP_BIND_1"/>
    <property type="match status" value="1"/>
</dbReference>
<evidence type="ECO:0000256" key="22">
    <source>
        <dbReference type="ARBA" id="ARBA00082011"/>
    </source>
</evidence>
<dbReference type="CDD" id="cd18004">
    <property type="entry name" value="DEXHc_RAD54"/>
    <property type="match status" value="1"/>
</dbReference>
<dbReference type="GO" id="GO:0015616">
    <property type="term" value="F:DNA translocase activity"/>
    <property type="evidence" value="ECO:0007669"/>
    <property type="project" value="TreeGrafter"/>
</dbReference>
<dbReference type="InterPro" id="IPR050496">
    <property type="entry name" value="SNF2_RAD54_helicase_repair"/>
</dbReference>
<dbReference type="SUPFAM" id="SSF52540">
    <property type="entry name" value="P-loop containing nucleoside triphosphate hydrolases"/>
    <property type="match status" value="2"/>
</dbReference>
<dbReference type="InterPro" id="IPR027417">
    <property type="entry name" value="P-loop_NTPase"/>
</dbReference>
<dbReference type="Gene3D" id="3.40.50.300">
    <property type="entry name" value="P-loop containing nucleotide triphosphate hydrolases"/>
    <property type="match status" value="1"/>
</dbReference>
<dbReference type="GO" id="GO:0016787">
    <property type="term" value="F:hydrolase activity"/>
    <property type="evidence" value="ECO:0007669"/>
    <property type="project" value="UniProtKB-KW"/>
</dbReference>
<feature type="region of interest" description="Disordered" evidence="23">
    <location>
        <begin position="47"/>
        <end position="66"/>
    </location>
</feature>
<proteinExistence type="inferred from homology"/>
<keyword evidence="27" id="KW-1185">Reference proteome</keyword>
<evidence type="ECO:0000256" key="16">
    <source>
        <dbReference type="ARBA" id="ARBA00047995"/>
    </source>
</evidence>
<keyword evidence="14" id="KW-0539">Nucleus</keyword>
<gene>
    <name evidence="26" type="ORF">AW171_hschr74425</name>
</gene>
<dbReference type="GO" id="GO:0000724">
    <property type="term" value="P:double-strand break repair via homologous recombination"/>
    <property type="evidence" value="ECO:0007669"/>
    <property type="project" value="TreeGrafter"/>
</dbReference>
<dbReference type="InterPro" id="IPR000330">
    <property type="entry name" value="SNF2_N"/>
</dbReference>
<dbReference type="STRING" id="45286.A0A0X8HVS6"/>
<name>A0A0X8HVS6_9SACH</name>
<evidence type="ECO:0000259" key="24">
    <source>
        <dbReference type="PROSITE" id="PS51192"/>
    </source>
</evidence>
<dbReference type="RefSeq" id="XP_017989386.1">
    <property type="nucleotide sequence ID" value="XM_018133897.1"/>
</dbReference>